<evidence type="ECO:0000259" key="3">
    <source>
        <dbReference type="Pfam" id="PF13439"/>
    </source>
</evidence>
<feature type="compositionally biased region" description="Basic and acidic residues" evidence="1">
    <location>
        <begin position="1"/>
        <end position="12"/>
    </location>
</feature>
<evidence type="ECO:0000256" key="1">
    <source>
        <dbReference type="SAM" id="MobiDB-lite"/>
    </source>
</evidence>
<dbReference type="KEGG" id="ypac:CEW88_14410"/>
<dbReference type="AlphaFoldDB" id="A0A2U8HIX2"/>
<evidence type="ECO:0000313" key="4">
    <source>
        <dbReference type="EMBL" id="AWI84966.1"/>
    </source>
</evidence>
<feature type="region of interest" description="Disordered" evidence="1">
    <location>
        <begin position="1"/>
        <end position="34"/>
    </location>
</feature>
<dbReference type="EMBL" id="CP022190">
    <property type="protein sequence ID" value="AWI84966.1"/>
    <property type="molecule type" value="Genomic_DNA"/>
</dbReference>
<feature type="domain" description="Glycosyltransferase subfamily 4-like N-terminal" evidence="3">
    <location>
        <begin position="66"/>
        <end position="223"/>
    </location>
</feature>
<dbReference type="CDD" id="cd03801">
    <property type="entry name" value="GT4_PimA-like"/>
    <property type="match status" value="1"/>
</dbReference>
<feature type="domain" description="Glycosyl transferase family 1" evidence="2">
    <location>
        <begin position="248"/>
        <end position="407"/>
    </location>
</feature>
<evidence type="ECO:0000259" key="2">
    <source>
        <dbReference type="Pfam" id="PF00534"/>
    </source>
</evidence>
<dbReference type="Pfam" id="PF00534">
    <property type="entry name" value="Glycos_transf_1"/>
    <property type="match status" value="1"/>
</dbReference>
<accession>A0A2U8HIX2</accession>
<dbReference type="Pfam" id="PF13439">
    <property type="entry name" value="Glyco_transf_4"/>
    <property type="match status" value="1"/>
</dbReference>
<dbReference type="PANTHER" id="PTHR45947">
    <property type="entry name" value="SULFOQUINOVOSYL TRANSFERASE SQD2"/>
    <property type="match status" value="1"/>
</dbReference>
<reference evidence="4 5" key="1">
    <citation type="submission" date="2017-06" db="EMBL/GenBank/DDBJ databases">
        <title>Yangia sp. YSBP01 complete genome sequence.</title>
        <authorList>
            <person name="Woo J.-H."/>
            <person name="Kim H.-S."/>
        </authorList>
    </citation>
    <scope>NUCLEOTIDE SEQUENCE [LARGE SCALE GENOMIC DNA]</scope>
    <source>
        <strain evidence="4 5">YSBP01</strain>
    </source>
</reference>
<dbReference type="SUPFAM" id="SSF53756">
    <property type="entry name" value="UDP-Glycosyltransferase/glycogen phosphorylase"/>
    <property type="match status" value="1"/>
</dbReference>
<protein>
    <recommendedName>
        <fullName evidence="6">Glycosyltransferase family 1 protein</fullName>
    </recommendedName>
</protein>
<dbReference type="Proteomes" id="UP000244915">
    <property type="component" value="Chromosome 2"/>
</dbReference>
<proteinExistence type="predicted"/>
<sequence length="443" mass="46798">MGRAALDADHRTGARAARKHGGSGIGGGEMNSGITSTLTRATGTAAPAPSQPLRICMIISSYHPIVGGAEKQVAQLAGLMTGQGHEVYILTRRYPGLAATETIDGVKVRRIALRKPVKGVGFILGAARMVRELNPDVIHCHSLFSPALAGALGKRWTNAPLLAKPMCGGEATSIASKPLGRQRLAYMARAVDRFPMVSREIETELTELGVPAEKLRYIPNGVDGARFCPARTPVEKDKLRLSLGLPAGPLFLFAGRLAAQKRLPLLLEAWSDVRESIPQATLAIAGANRASGSGYHATFGECDEIPAALLEQPGVRMLGHVADMPNLLRAVDVFVLPSAREGLSNALLEACASGLACITARTGGAMDFMRDGENGLLFEVDDRQALATALAQLATDAERRARLGEAALRTVAESYDIRQTATSLLAQYAELGAGTRAATAGRR</sequence>
<name>A0A2U8HIX2_9RHOB</name>
<evidence type="ECO:0000313" key="5">
    <source>
        <dbReference type="Proteomes" id="UP000244915"/>
    </source>
</evidence>
<gene>
    <name evidence="4" type="ORF">CEW88_14410</name>
</gene>
<dbReference type="InterPro" id="IPR050194">
    <property type="entry name" value="Glycosyltransferase_grp1"/>
</dbReference>
<evidence type="ECO:0008006" key="6">
    <source>
        <dbReference type="Google" id="ProtNLM"/>
    </source>
</evidence>
<organism evidence="4 5">
    <name type="scientific">Alloyangia pacifica</name>
    <dbReference type="NCBI Taxonomy" id="311180"/>
    <lineage>
        <taxon>Bacteria</taxon>
        <taxon>Pseudomonadati</taxon>
        <taxon>Pseudomonadota</taxon>
        <taxon>Alphaproteobacteria</taxon>
        <taxon>Rhodobacterales</taxon>
        <taxon>Roseobacteraceae</taxon>
        <taxon>Alloyangia</taxon>
    </lineage>
</organism>
<dbReference type="InterPro" id="IPR001296">
    <property type="entry name" value="Glyco_trans_1"/>
</dbReference>
<dbReference type="PANTHER" id="PTHR45947:SF11">
    <property type="entry name" value="SLR1508 PROTEIN"/>
    <property type="match status" value="1"/>
</dbReference>
<dbReference type="GO" id="GO:0016757">
    <property type="term" value="F:glycosyltransferase activity"/>
    <property type="evidence" value="ECO:0007669"/>
    <property type="project" value="TreeGrafter"/>
</dbReference>
<dbReference type="Gene3D" id="3.40.50.2000">
    <property type="entry name" value="Glycogen Phosphorylase B"/>
    <property type="match status" value="2"/>
</dbReference>
<dbReference type="InterPro" id="IPR028098">
    <property type="entry name" value="Glyco_trans_4-like_N"/>
</dbReference>